<dbReference type="InterPro" id="IPR007712">
    <property type="entry name" value="RelE/ParE_toxin"/>
</dbReference>
<evidence type="ECO:0000313" key="2">
    <source>
        <dbReference type="EMBL" id="VAW15375.1"/>
    </source>
</evidence>
<dbReference type="Pfam" id="PF05016">
    <property type="entry name" value="ParE_toxin"/>
    <property type="match status" value="1"/>
</dbReference>
<organism evidence="2">
    <name type="scientific">hydrothermal vent metagenome</name>
    <dbReference type="NCBI Taxonomy" id="652676"/>
    <lineage>
        <taxon>unclassified sequences</taxon>
        <taxon>metagenomes</taxon>
        <taxon>ecological metagenomes</taxon>
    </lineage>
</organism>
<protein>
    <recommendedName>
        <fullName evidence="3">Death on curing protein, Doc toxin</fullName>
    </recommendedName>
</protein>
<dbReference type="InterPro" id="IPR035093">
    <property type="entry name" value="RelE/ParE_toxin_dom_sf"/>
</dbReference>
<proteinExistence type="predicted"/>
<reference evidence="2" key="1">
    <citation type="submission" date="2018-06" db="EMBL/GenBank/DDBJ databases">
        <authorList>
            <person name="Zhirakovskaya E."/>
        </authorList>
    </citation>
    <scope>NUCLEOTIDE SEQUENCE</scope>
</reference>
<name>A0A3B0TAA6_9ZZZZ</name>
<dbReference type="Gene3D" id="3.30.2310.20">
    <property type="entry name" value="RelE-like"/>
    <property type="match status" value="1"/>
</dbReference>
<sequence length="95" mass="11345">MVFKIFLESRAKEDLIDTLSYYESKSLKVAEKFYTKVEETLDYLIYYAYAFEEKRIAKYEIPIKGFPYSVVYEIDENVIHVLSIFNTHQNPTKKP</sequence>
<evidence type="ECO:0008006" key="3">
    <source>
        <dbReference type="Google" id="ProtNLM"/>
    </source>
</evidence>
<evidence type="ECO:0000256" key="1">
    <source>
        <dbReference type="ARBA" id="ARBA00022649"/>
    </source>
</evidence>
<keyword evidence="1" id="KW-1277">Toxin-antitoxin system</keyword>
<dbReference type="AlphaFoldDB" id="A0A3B0TAA6"/>
<accession>A0A3B0TAA6</accession>
<gene>
    <name evidence="2" type="ORF">MNBD_BACTEROID03-847</name>
</gene>
<dbReference type="EMBL" id="UOEL01000125">
    <property type="protein sequence ID" value="VAW15375.1"/>
    <property type="molecule type" value="Genomic_DNA"/>
</dbReference>